<organism evidence="2 3">
    <name type="scientific">Pukyongiella litopenaei</name>
    <dbReference type="NCBI Taxonomy" id="2605946"/>
    <lineage>
        <taxon>Bacteria</taxon>
        <taxon>Pseudomonadati</taxon>
        <taxon>Pseudomonadota</taxon>
        <taxon>Alphaproteobacteria</taxon>
        <taxon>Rhodobacterales</taxon>
        <taxon>Paracoccaceae</taxon>
        <taxon>Pukyongiella</taxon>
    </lineage>
</organism>
<geneLocation type="plasmid" evidence="2 3">
    <name>p1</name>
</geneLocation>
<evidence type="ECO:0000313" key="2">
    <source>
        <dbReference type="EMBL" id="QEP30479.1"/>
    </source>
</evidence>
<feature type="domain" description="Hedgehog/Intein (Hint)" evidence="1">
    <location>
        <begin position="96"/>
        <end position="242"/>
    </location>
</feature>
<dbReference type="Proteomes" id="UP000237655">
    <property type="component" value="Plasmid p1"/>
</dbReference>
<evidence type="ECO:0000313" key="3">
    <source>
        <dbReference type="Proteomes" id="UP000237655"/>
    </source>
</evidence>
<keyword evidence="3" id="KW-1185">Reference proteome</keyword>
<dbReference type="SUPFAM" id="SSF51294">
    <property type="entry name" value="Hedgehog/intein (Hint) domain"/>
    <property type="match status" value="1"/>
</dbReference>
<accession>A0A5C2H9K6</accession>
<sequence length="303" mass="33295">MSGDTMTYTIDGRTVEAQSDTSAHYQADILLGDGSTLNNVKVLVVQSTSGDVFISDADNSGDLDGLRIQAITLSRVNDDNLSGFSTDEDAEDNVIVCFTGGTMIATGNGETPIEALCPGDLVRTLHRGLQPVRWIGRRELSDDELRAWPRLRPIRISAGALGQGLPRRDLLVSPQHRILIDSPIAERMFGTREMLVAANKLTPLAGIRQVETAQPVTYYHLLFDRHEVILGNGAPSESLFTGPEALKAIPPKARDELRHLFPELFSGQYSPRPACAFADCGRRAKKLVSRHHANRRPICIFRE</sequence>
<reference evidence="2 3" key="1">
    <citation type="submission" date="2019-09" db="EMBL/GenBank/DDBJ databases">
        <title>Novel bacterium SH-1.</title>
        <authorList>
            <person name="Kim Y.-S."/>
            <person name="Kim K.-H."/>
        </authorList>
    </citation>
    <scope>NUCLEOTIDE SEQUENCE [LARGE SCALE GENOMIC DNA]</scope>
    <source>
        <strain evidence="2 3">SH-1</strain>
        <plasmid evidence="2 3">p1</plasmid>
    </source>
</reference>
<proteinExistence type="predicted"/>
<dbReference type="InterPro" id="IPR036844">
    <property type="entry name" value="Hint_dom_sf"/>
</dbReference>
<dbReference type="Pfam" id="PF13403">
    <property type="entry name" value="Hint_2"/>
    <property type="match status" value="1"/>
</dbReference>
<dbReference type="Gene3D" id="2.170.16.10">
    <property type="entry name" value="Hedgehog/Intein (Hint) domain"/>
    <property type="match status" value="1"/>
</dbReference>
<dbReference type="AlphaFoldDB" id="A0A5C2H9K6"/>
<evidence type="ECO:0000259" key="1">
    <source>
        <dbReference type="Pfam" id="PF13403"/>
    </source>
</evidence>
<dbReference type="KEGG" id="thas:C6Y53_19405"/>
<dbReference type="EMBL" id="CP043619">
    <property type="protein sequence ID" value="QEP30479.1"/>
    <property type="molecule type" value="Genomic_DNA"/>
</dbReference>
<keyword evidence="2" id="KW-0614">Plasmid</keyword>
<protein>
    <submittedName>
        <fullName evidence="2">Hint domain-containing protein</fullName>
    </submittedName>
</protein>
<dbReference type="InterPro" id="IPR028992">
    <property type="entry name" value="Hedgehog/Intein_dom"/>
</dbReference>
<gene>
    <name evidence="2" type="ORF">C6Y53_19405</name>
</gene>
<name>A0A5C2H9K6_9RHOB</name>